<feature type="domain" description="Transcription regulator PadR N-terminal" evidence="1">
    <location>
        <begin position="17"/>
        <end position="84"/>
    </location>
</feature>
<evidence type="ECO:0000313" key="3">
    <source>
        <dbReference type="Proteomes" id="UP000320244"/>
    </source>
</evidence>
<sequence length="106" mass="11533">MARRKDDVAWSDPALLILGSLVSGPKHGYAIVQDTEDAVGITLGPGTLYAALARLEQRGHVRALPEEDRRRPYEITAAGSALLAQRLEAMRAFAVRGLTQLRTVQP</sequence>
<evidence type="ECO:0000313" key="2">
    <source>
        <dbReference type="EMBL" id="TWP35001.1"/>
    </source>
</evidence>
<gene>
    <name evidence="2" type="ORF">FGL98_15790</name>
</gene>
<evidence type="ECO:0000259" key="1">
    <source>
        <dbReference type="Pfam" id="PF03551"/>
    </source>
</evidence>
<dbReference type="InterPro" id="IPR036388">
    <property type="entry name" value="WH-like_DNA-bd_sf"/>
</dbReference>
<proteinExistence type="predicted"/>
<dbReference type="AlphaFoldDB" id="A0A563DYE7"/>
<dbReference type="RefSeq" id="WP_146318165.1">
    <property type="nucleotide sequence ID" value="NZ_VCQV01000023.1"/>
</dbReference>
<dbReference type="SUPFAM" id="SSF46785">
    <property type="entry name" value="Winged helix' DNA-binding domain"/>
    <property type="match status" value="1"/>
</dbReference>
<protein>
    <submittedName>
        <fullName evidence="2">PadR family transcriptional regulator</fullName>
    </submittedName>
</protein>
<dbReference type="InterPro" id="IPR036390">
    <property type="entry name" value="WH_DNA-bd_sf"/>
</dbReference>
<reference evidence="2 3" key="2">
    <citation type="submission" date="2019-08" db="EMBL/GenBank/DDBJ databases">
        <title>Jejuicoccus antrihumi gen. nov., sp. nov., a new member of the family Dermacoccaceae isolated from a cave.</title>
        <authorList>
            <person name="Schumann P."/>
            <person name="Kim I.S."/>
        </authorList>
    </citation>
    <scope>NUCLEOTIDE SEQUENCE [LARGE SCALE GENOMIC DNA]</scope>
    <source>
        <strain evidence="2 3">C5-26</strain>
    </source>
</reference>
<dbReference type="InterPro" id="IPR005149">
    <property type="entry name" value="Tscrpt_reg_PadR_N"/>
</dbReference>
<dbReference type="Gene3D" id="1.10.10.10">
    <property type="entry name" value="Winged helix-like DNA-binding domain superfamily/Winged helix DNA-binding domain"/>
    <property type="match status" value="1"/>
</dbReference>
<name>A0A563DYE7_9MICO</name>
<dbReference type="Proteomes" id="UP000320244">
    <property type="component" value="Unassembled WGS sequence"/>
</dbReference>
<dbReference type="OrthoDB" id="122286at2"/>
<keyword evidence="3" id="KW-1185">Reference proteome</keyword>
<dbReference type="Pfam" id="PF03551">
    <property type="entry name" value="PadR"/>
    <property type="match status" value="1"/>
</dbReference>
<dbReference type="PANTHER" id="PTHR33169:SF13">
    <property type="entry name" value="PADR-FAMILY TRANSCRIPTIONAL REGULATOR"/>
    <property type="match status" value="1"/>
</dbReference>
<dbReference type="PANTHER" id="PTHR33169">
    <property type="entry name" value="PADR-FAMILY TRANSCRIPTIONAL REGULATOR"/>
    <property type="match status" value="1"/>
</dbReference>
<dbReference type="InterPro" id="IPR052509">
    <property type="entry name" value="Metal_resp_DNA-bind_regulator"/>
</dbReference>
<dbReference type="EMBL" id="VCQV01000023">
    <property type="protein sequence ID" value="TWP35001.1"/>
    <property type="molecule type" value="Genomic_DNA"/>
</dbReference>
<organism evidence="2 3">
    <name type="scientific">Leekyejoonella antrihumi</name>
    <dbReference type="NCBI Taxonomy" id="1660198"/>
    <lineage>
        <taxon>Bacteria</taxon>
        <taxon>Bacillati</taxon>
        <taxon>Actinomycetota</taxon>
        <taxon>Actinomycetes</taxon>
        <taxon>Micrococcales</taxon>
        <taxon>Dermacoccaceae</taxon>
        <taxon>Leekyejoonella</taxon>
    </lineage>
</organism>
<reference evidence="2 3" key="1">
    <citation type="submission" date="2019-05" db="EMBL/GenBank/DDBJ databases">
        <authorList>
            <person name="Lee S.D."/>
        </authorList>
    </citation>
    <scope>NUCLEOTIDE SEQUENCE [LARGE SCALE GENOMIC DNA]</scope>
    <source>
        <strain evidence="2 3">C5-26</strain>
    </source>
</reference>
<accession>A0A563DYE7</accession>
<comment type="caution">
    <text evidence="2">The sequence shown here is derived from an EMBL/GenBank/DDBJ whole genome shotgun (WGS) entry which is preliminary data.</text>
</comment>